<reference evidence="3 4" key="1">
    <citation type="journal article" date="2014" name="Arch. Virol.">
        <title>Whole-genome sequencing of a green bush viper reovirus reveals a shared evolutionary history between reptilian and unusual mammalian orthoreoviruses.</title>
        <authorList>
            <person name="Banyai K."/>
            <person name="Borzak R."/>
            <person name="Ihasz K."/>
            <person name="Feher E."/>
            <person name="Dan A."/>
            <person name="Jakab F."/>
            <person name="Papp T."/>
            <person name="Hetzel U."/>
            <person name="Marschang R.E."/>
            <person name="Farkas S.L."/>
        </authorList>
    </citation>
    <scope>NUCLEOTIDE SEQUENCE [LARGE SCALE GENOMIC DNA]</scope>
    <source>
        <strain evidence="3 4">47/02</strain>
    </source>
</reference>
<proteinExistence type="predicted"/>
<dbReference type="GO" id="GO:0003727">
    <property type="term" value="F:single-stranded RNA binding"/>
    <property type="evidence" value="ECO:0007669"/>
    <property type="project" value="InterPro"/>
</dbReference>
<evidence type="ECO:0000256" key="1">
    <source>
        <dbReference type="ARBA" id="ARBA00022884"/>
    </source>
</evidence>
<sequence>MAASHRVGVSRVVANNRAETLFPNLYLLKCQLTSDSQSVAKGASAYFGGIKNALRHLNPLPCVAVERTIRKVDVPKLLSRPNLSLTDRILLVTPQPGQMAGLSVNGLQLVRQLLTELMGEDASVAERYIPQMTSPMNPMAMARGLALLSAGIDFELEEPYYRDGIVCHGMTEILAFQMCLPYCLDVHGDDVRLSMPAQTVERMLEQTTLLDEIDMSYGTDARSDQRMTQDQANDSSRSVNEWGDDRALERQTLKVIMALITLQMKLELDQLCELSVEARTASSVTSFGTQLLKQAGVLATIDWQMFKLMEAIVDAGRYMNPSTVAQKWKEIRAMEQPVGLEVYDVVMSNGAWQAKRNDATILTVRPAKIA</sequence>
<organism evidence="3 4">
    <name type="scientific">Reptilian orthoreovirus</name>
    <dbReference type="NCBI Taxonomy" id="226613"/>
    <lineage>
        <taxon>Viruses</taxon>
        <taxon>Riboviria</taxon>
        <taxon>Orthornavirae</taxon>
        <taxon>Duplornaviricota</taxon>
        <taxon>Resentoviricetes</taxon>
        <taxon>Reovirales</taxon>
        <taxon>Spinareoviridae</taxon>
        <taxon>Orthoreovirus</taxon>
        <taxon>Orthoreovirus reptilis</taxon>
    </lineage>
</organism>
<evidence type="ECO:0000313" key="4">
    <source>
        <dbReference type="Proteomes" id="UP000201363"/>
    </source>
</evidence>
<keyword evidence="4" id="KW-1185">Reference proteome</keyword>
<feature type="region of interest" description="Disordered" evidence="2">
    <location>
        <begin position="220"/>
        <end position="241"/>
    </location>
</feature>
<dbReference type="GO" id="GO:0003968">
    <property type="term" value="F:RNA-directed RNA polymerase activity"/>
    <property type="evidence" value="ECO:0007669"/>
    <property type="project" value="InterPro"/>
</dbReference>
<dbReference type="Pfam" id="PF01518">
    <property type="entry name" value="PolyG_pol"/>
    <property type="match status" value="1"/>
</dbReference>
<dbReference type="Proteomes" id="UP000201363">
    <property type="component" value="Genome"/>
</dbReference>
<feature type="compositionally biased region" description="Polar residues" evidence="2">
    <location>
        <begin position="228"/>
        <end position="239"/>
    </location>
</feature>
<name>W8PCD5_9REOV</name>
<evidence type="ECO:0000313" key="3">
    <source>
        <dbReference type="EMBL" id="AHL26971.1"/>
    </source>
</evidence>
<dbReference type="InterPro" id="IPR002507">
    <property type="entry name" value="Reovirus_polyG_pol"/>
</dbReference>
<protein>
    <submittedName>
        <fullName evidence="3">Sigma NS</fullName>
    </submittedName>
</protein>
<keyword evidence="1" id="KW-0694">RNA-binding</keyword>
<evidence type="ECO:0000256" key="2">
    <source>
        <dbReference type="SAM" id="MobiDB-lite"/>
    </source>
</evidence>
<gene>
    <name evidence="3" type="primary">S4</name>
</gene>
<dbReference type="EMBL" id="KC852162">
    <property type="protein sequence ID" value="AHL26971.1"/>
    <property type="molecule type" value="Genomic_RNA"/>
</dbReference>
<accession>W8PCD5</accession>
<dbReference type="OrthoDB" id="9913at10239"/>